<name>A0A160DEE3_9CAUD</name>
<dbReference type="InterPro" id="IPR004195">
    <property type="entry name" value="Head_decoration_D"/>
</dbReference>
<dbReference type="KEGG" id="vg:28378494"/>
<dbReference type="GeneID" id="28378494"/>
<accession>A0A160DEE3</accession>
<dbReference type="EMBL" id="KU998244">
    <property type="protein sequence ID" value="ANA86191.1"/>
    <property type="molecule type" value="Genomic_DNA"/>
</dbReference>
<dbReference type="Proteomes" id="UP000201458">
    <property type="component" value="Segment"/>
</dbReference>
<dbReference type="RefSeq" id="YP_009269148.1">
    <property type="nucleotide sequence ID" value="NC_030696.1"/>
</dbReference>
<sequence length="132" mass="14432">MTSIAPRVTRVVKSDHKAWVYADISLQPGRASITLDLTKFTRATHFADGFVKSGEPLGKITATGRYGPYDNTATDGREVCAGFLWAHTDVVDGQEESAVALWFGPGAIQENELPRPIDTNGKADLAAWFKFF</sequence>
<proteinExistence type="predicted"/>
<reference evidence="1 2" key="1">
    <citation type="submission" date="2016-03" db="EMBL/GenBank/DDBJ databases">
        <authorList>
            <person name="Montgomery M.T."/>
            <person name="Guerrero C.A."/>
            <person name="Mavrich T.N."/>
            <person name="Pope W.H."/>
            <person name="Garlena R.A."/>
            <person name="Russell D.A."/>
            <person name="Jacobs-Sera D."/>
            <person name="Hendrix R.W."/>
            <person name="Hatfull G.F."/>
        </authorList>
    </citation>
    <scope>NUCLEOTIDE SEQUENCE [LARGE SCALE GENOMIC DNA]</scope>
</reference>
<keyword evidence="2" id="KW-1185">Reference proteome</keyword>
<dbReference type="Pfam" id="PF02924">
    <property type="entry name" value="HDPD"/>
    <property type="match status" value="1"/>
</dbReference>
<evidence type="ECO:0000313" key="1">
    <source>
        <dbReference type="EMBL" id="ANA86191.1"/>
    </source>
</evidence>
<protein>
    <submittedName>
        <fullName evidence="1">Capsid decoration protein</fullName>
    </submittedName>
</protein>
<evidence type="ECO:0000313" key="2">
    <source>
        <dbReference type="Proteomes" id="UP000201458"/>
    </source>
</evidence>
<gene>
    <name evidence="1" type="primary">35</name>
    <name evidence="1" type="ORF">PBI_SMOOTHIE_35</name>
</gene>
<organism evidence="1 2">
    <name type="scientific">Gordonia phage Smoothie</name>
    <dbReference type="NCBI Taxonomy" id="1838078"/>
    <lineage>
        <taxon>Viruses</taxon>
        <taxon>Duplodnaviria</taxon>
        <taxon>Heunggongvirae</taxon>
        <taxon>Uroviricota</taxon>
        <taxon>Caudoviricetes</taxon>
        <taxon>Smoothievirus</taxon>
        <taxon>Smoothievirus smoothie</taxon>
    </lineage>
</organism>